<name>A0ABY3SF82_9BACL</name>
<dbReference type="RefSeq" id="WP_235118191.1">
    <property type="nucleotide sequence ID" value="NZ_CP090978.1"/>
</dbReference>
<dbReference type="Gene3D" id="2.60.40.10">
    <property type="entry name" value="Immunoglobulins"/>
    <property type="match status" value="1"/>
</dbReference>
<dbReference type="InterPro" id="IPR013783">
    <property type="entry name" value="Ig-like_fold"/>
</dbReference>
<evidence type="ECO:0000313" key="4">
    <source>
        <dbReference type="EMBL" id="UJF31846.1"/>
    </source>
</evidence>
<dbReference type="EMBL" id="CP090978">
    <property type="protein sequence ID" value="UJF31846.1"/>
    <property type="molecule type" value="Genomic_DNA"/>
</dbReference>
<dbReference type="Proteomes" id="UP001649230">
    <property type="component" value="Chromosome"/>
</dbReference>
<keyword evidence="2 3" id="KW-0732">Signal</keyword>
<feature type="chain" id="PRO_5045582302" evidence="3">
    <location>
        <begin position="33"/>
        <end position="630"/>
    </location>
</feature>
<organism evidence="4 5">
    <name type="scientific">Paenibacillus hexagrammi</name>
    <dbReference type="NCBI Taxonomy" id="2908839"/>
    <lineage>
        <taxon>Bacteria</taxon>
        <taxon>Bacillati</taxon>
        <taxon>Bacillota</taxon>
        <taxon>Bacilli</taxon>
        <taxon>Bacillales</taxon>
        <taxon>Paenibacillaceae</taxon>
        <taxon>Paenibacillus</taxon>
    </lineage>
</organism>
<sequence>MKKDSYKKILVLTTTAATILMYGNVMSPPAFAASTGKMVYDVTTDKSMYGPGSNVELRIDLKNRIGRDITGGKVEIKAKHLDQQVGTTMTKTYDLKNNSDLMMTANWTAPSTDYQGYLIEVDIKDASNALIDSDTVGVDVSSSWVKFPRYGYLWDFGQNVNTAERIDKLKNYHINGLQYYDWQYRHHKPLADNLDVWNDWSGRLIYGDTVRNYIAGAKAVNMVNMEYNMIYGATTGYDKDGVQQDWALYYADDNPSGTGQFSFKMADSSPTGVTHLYFFNPANTGWQNYIYNQENKAIKAFNFDGWHGDTVGEWGKMKTSTGQTLYVKDTYTGFLNNAKQAIGSKYLVFNPVGAQGIENVNKSNVDVLYAEIWPWDHDSEGLQYDSYYSLKKEVEQSRKESGGKSLIVPAYMEYDYAKGHSGSAFNTSAVLLTDAAVYAAGGSRMELGNNGNMLSNEYFPSSNLYMDDDLQQREHRLYDFIVAYENLLRDGQNETSNRIEFPNYAISATGDPNKIWAYGKKDSKYEIVQMINMLGVSRNDWRANDGNKEKPSQISNFQMKYYYTNDVNSVWMASPDSNDNRTQKLSFTKGQDGNGKFVNVTVPSLEYWSMIYMSSDASGGYRPRSRNRHW</sequence>
<evidence type="ECO:0000256" key="1">
    <source>
        <dbReference type="ARBA" id="ARBA00010837"/>
    </source>
</evidence>
<dbReference type="GO" id="GO:0016787">
    <property type="term" value="F:hydrolase activity"/>
    <property type="evidence" value="ECO:0007669"/>
    <property type="project" value="UniProtKB-KW"/>
</dbReference>
<dbReference type="Gene3D" id="2.60.40.1180">
    <property type="entry name" value="Golgi alpha-mannosidase II"/>
    <property type="match status" value="1"/>
</dbReference>
<accession>A0ABY3SF82</accession>
<evidence type="ECO:0000256" key="3">
    <source>
        <dbReference type="SAM" id="SignalP"/>
    </source>
</evidence>
<dbReference type="CDD" id="cd14745">
    <property type="entry name" value="GH66"/>
    <property type="match status" value="1"/>
</dbReference>
<reference evidence="4 5" key="1">
    <citation type="journal article" date="2024" name="Int. J. Syst. Evol. Microbiol.">
        <title>Paenibacillus hexagrammi sp. nov., a novel bacterium isolated from the gut content of Hexagrammos agrammus.</title>
        <authorList>
            <person name="Jung H.K."/>
            <person name="Kim D.G."/>
            <person name="Zin H."/>
            <person name="Park J."/>
            <person name="Jung H."/>
            <person name="Kim Y.O."/>
            <person name="Kong H.J."/>
            <person name="Kim J.W."/>
            <person name="Kim Y.S."/>
        </authorList>
    </citation>
    <scope>NUCLEOTIDE SEQUENCE [LARGE SCALE GENOMIC DNA]</scope>
    <source>
        <strain evidence="4 5">YPD9-1</strain>
    </source>
</reference>
<evidence type="ECO:0000313" key="5">
    <source>
        <dbReference type="Proteomes" id="UP001649230"/>
    </source>
</evidence>
<evidence type="ECO:0000256" key="2">
    <source>
        <dbReference type="ARBA" id="ARBA00022729"/>
    </source>
</evidence>
<dbReference type="InterPro" id="IPR025092">
    <property type="entry name" value="Glyco_hydro_66"/>
</dbReference>
<proteinExistence type="inferred from homology"/>
<protein>
    <submittedName>
        <fullName evidence="4">Glycoside hydrolase family 66 protein</fullName>
    </submittedName>
</protein>
<keyword evidence="4" id="KW-0378">Hydrolase</keyword>
<dbReference type="Pfam" id="PF13199">
    <property type="entry name" value="Glyco_hydro_66"/>
    <property type="match status" value="1"/>
</dbReference>
<gene>
    <name evidence="4" type="ORF">L0M14_19025</name>
</gene>
<feature type="signal peptide" evidence="3">
    <location>
        <begin position="1"/>
        <end position="32"/>
    </location>
</feature>
<dbReference type="Gene3D" id="3.20.20.80">
    <property type="entry name" value="Glycosidases"/>
    <property type="match status" value="1"/>
</dbReference>
<comment type="similarity">
    <text evidence="1">Belongs to the glycosyl hydrolase 66 family.</text>
</comment>
<dbReference type="InterPro" id="IPR013780">
    <property type="entry name" value="Glyco_hydro_b"/>
</dbReference>
<keyword evidence="5" id="KW-1185">Reference proteome</keyword>